<organism evidence="2 3">
    <name type="scientific">Desulfurivibrio alkaliphilus (strain DSM 19089 / UNIQEM U267 / AHT2)</name>
    <dbReference type="NCBI Taxonomy" id="589865"/>
    <lineage>
        <taxon>Bacteria</taxon>
        <taxon>Pseudomonadati</taxon>
        <taxon>Thermodesulfobacteriota</taxon>
        <taxon>Desulfobulbia</taxon>
        <taxon>Desulfobulbales</taxon>
        <taxon>Desulfobulbaceae</taxon>
        <taxon>Desulfurivibrio</taxon>
    </lineage>
</organism>
<dbReference type="eggNOG" id="COG4422">
    <property type="taxonomic scope" value="Bacteria"/>
</dbReference>
<feature type="domain" description="GMT-like wHTH" evidence="1">
    <location>
        <begin position="312"/>
        <end position="397"/>
    </location>
</feature>
<name>D6Z101_DESAT</name>
<proteinExistence type="predicted"/>
<dbReference type="AlphaFoldDB" id="D6Z101"/>
<keyword evidence="3" id="KW-1185">Reference proteome</keyword>
<evidence type="ECO:0000313" key="3">
    <source>
        <dbReference type="Proteomes" id="UP000001508"/>
    </source>
</evidence>
<protein>
    <recommendedName>
        <fullName evidence="1">GMT-like wHTH domain-containing protein</fullName>
    </recommendedName>
</protein>
<evidence type="ECO:0000259" key="1">
    <source>
        <dbReference type="Pfam" id="PF22560"/>
    </source>
</evidence>
<gene>
    <name evidence="2" type="ordered locus">DaAHT2_2600</name>
</gene>
<reference evidence="3" key="1">
    <citation type="submission" date="2010-02" db="EMBL/GenBank/DDBJ databases">
        <title>Complete sequence of Desulfurivibrio alkaliphilus AHT2.</title>
        <authorList>
            <consortium name="US DOE Joint Genome Institute"/>
            <person name="Pitluck S."/>
            <person name="Chertkov O."/>
            <person name="Detter J.C."/>
            <person name="Han C."/>
            <person name="Tapia R."/>
            <person name="Larimer F."/>
            <person name="Land M."/>
            <person name="Hauser L."/>
            <person name="Kyrpides N."/>
            <person name="Mikhailova N."/>
            <person name="Sorokin D.Y."/>
            <person name="Muyzer G."/>
            <person name="Woyke T."/>
        </authorList>
    </citation>
    <scope>NUCLEOTIDE SEQUENCE [LARGE SCALE GENOMIC DNA]</scope>
    <source>
        <strain evidence="3">DSM 19089 / UNIQEM U267 / AHT2</strain>
    </source>
</reference>
<dbReference type="OrthoDB" id="275124at2"/>
<dbReference type="HOGENOM" id="CLU_053483_0_0_7"/>
<dbReference type="Proteomes" id="UP000001508">
    <property type="component" value="Chromosome"/>
</dbReference>
<dbReference type="Pfam" id="PF22560">
    <property type="entry name" value="GMT-wHTH"/>
    <property type="match status" value="1"/>
</dbReference>
<dbReference type="InterPro" id="IPR054339">
    <property type="entry name" value="GMT_wHTH"/>
</dbReference>
<accession>D6Z101</accession>
<dbReference type="KEGG" id="dak:DaAHT2_2600"/>
<dbReference type="InParanoid" id="D6Z101"/>
<dbReference type="InterPro" id="IPR031009">
    <property type="entry name" value="Tcm_partner"/>
</dbReference>
<evidence type="ECO:0000313" key="2">
    <source>
        <dbReference type="EMBL" id="ADH87261.1"/>
    </source>
</evidence>
<dbReference type="RefSeq" id="WP_013164767.1">
    <property type="nucleotide sequence ID" value="NC_014216.1"/>
</dbReference>
<sequence>MVKVNYEWQLGCQPPVIQQHSIAKHEILRAYLLAYLRTLVSSPAQEVFRLTLVDGFAGGGVYKHAKKGGEIIGSPFVMLQAVKEAEFLINKDRHKKVRFLVDYFFIEQNVNTFEVLKHQLNERGYGKNIGDSIHLFRSDFLSESEKIFSFIRKKGRAARAIFLLDQYGYSEVPITSIANLLYTLPGSEVIFTFSVDSFINYASDNDCTIKVLNKIGLSNLFRDKSIEEIKKSNSKWRLFIQSSLYQHLVQKCGAKYYTPFFIRSSKGHGDYWLLHFSQQPRARDVMTRIHWDKNNYFIHYGDSGLDMFNMLGYDPNKDEDYTGQLKLFCFDDSAQNSSVSKLQDQIPRLIYPNPEGVSLSNLFSETCNSTPASLDIYRKALGQLIKNKQLEIVSPDGKRRRSAGAIHDKDRIMPPRQRRFIFNKIAK</sequence>
<dbReference type="EMBL" id="CP001940">
    <property type="protein sequence ID" value="ADH87261.1"/>
    <property type="molecule type" value="Genomic_DNA"/>
</dbReference>
<dbReference type="STRING" id="589865.DaAHT2_2600"/>
<dbReference type="NCBIfam" id="TIGR04474">
    <property type="entry name" value="tcm_partner"/>
    <property type="match status" value="1"/>
</dbReference>